<dbReference type="AlphaFoldDB" id="A0A9D2WT17"/>
<comment type="caution">
    <text evidence="1">The sequence shown here is derived from an EMBL/GenBank/DDBJ whole genome shotgun (WGS) entry which is preliminary data.</text>
</comment>
<dbReference type="Proteomes" id="UP000798488">
    <property type="component" value="Unassembled WGS sequence"/>
</dbReference>
<protein>
    <submittedName>
        <fullName evidence="1">Uncharacterized protein</fullName>
    </submittedName>
</protein>
<evidence type="ECO:0000313" key="1">
    <source>
        <dbReference type="EMBL" id="KAF1086391.1"/>
    </source>
</evidence>
<evidence type="ECO:0000313" key="2">
    <source>
        <dbReference type="Proteomes" id="UP000798488"/>
    </source>
</evidence>
<accession>A0A9D2WT17</accession>
<proteinExistence type="predicted"/>
<organism evidence="1 2">
    <name type="scientific">Sporotomaculum syntrophicum</name>
    <dbReference type="NCBI Taxonomy" id="182264"/>
    <lineage>
        <taxon>Bacteria</taxon>
        <taxon>Bacillati</taxon>
        <taxon>Bacillota</taxon>
        <taxon>Clostridia</taxon>
        <taxon>Eubacteriales</taxon>
        <taxon>Desulfallaceae</taxon>
        <taxon>Sporotomaculum</taxon>
    </lineage>
</organism>
<keyword evidence="2" id="KW-1185">Reference proteome</keyword>
<name>A0A9D2WT17_9FIRM</name>
<dbReference type="EMBL" id="LSRS01000001">
    <property type="protein sequence ID" value="KAF1086391.1"/>
    <property type="molecule type" value="Genomic_DNA"/>
</dbReference>
<gene>
    <name evidence="1" type="ORF">SPSYN_00109</name>
</gene>
<sequence length="35" mass="4001">MVIKTRQRNRFIDKGIVARTKGILADMDMSGEEYG</sequence>
<reference evidence="1" key="1">
    <citation type="submission" date="2016-02" db="EMBL/GenBank/DDBJ databases">
        <title>Draft Genome Sequence of Sporotomaculum syntrophicum Strain FB, a Syntrophic Benzoate Degrader.</title>
        <authorList>
            <person name="Nobu M.K."/>
            <person name="Narihiro T."/>
            <person name="Qiu Y.-L."/>
            <person name="Ohashi A."/>
            <person name="Liu W.-T."/>
            <person name="Yuji S."/>
        </authorList>
    </citation>
    <scope>NUCLEOTIDE SEQUENCE</scope>
    <source>
        <strain evidence="1">FB</strain>
    </source>
</reference>